<reference evidence="2 3" key="1">
    <citation type="submission" date="2020-05" db="EMBL/GenBank/DDBJ databases">
        <title>Horizontal transmission and recombination maintain forever young bacterial symbiont genomes.</title>
        <authorList>
            <person name="Russell S.L."/>
            <person name="Pepper-Tunick E."/>
            <person name="Svedberg J."/>
            <person name="Byrne A."/>
            <person name="Ruelas Castillo J."/>
            <person name="Vollmers C."/>
            <person name="Beinart R.A."/>
            <person name="Corbett-Detig R."/>
        </authorList>
    </citation>
    <scope>NUCLEOTIDE SEQUENCE [LARGE SCALE GENOMIC DNA]</scope>
    <source>
        <strain evidence="2">455</strain>
    </source>
</reference>
<proteinExistence type="predicted"/>
<name>A0A853F3P1_9GAMM</name>
<accession>A0A853F3P1</accession>
<evidence type="ECO:0000259" key="1">
    <source>
        <dbReference type="Pfam" id="PF19078"/>
    </source>
</evidence>
<sequence>MRNGETATVTFDFSEELATDSFNLNDITTANGNLTNLSIDSTNLSRYTATYTATKDIDSIHISFSLPQAGQISPAIRPQHLSKYL</sequence>
<dbReference type="AlphaFoldDB" id="A0A853F3P1"/>
<organism evidence="2 3">
    <name type="scientific">Candidatus Thiodubiliella endoseptemdiera</name>
    <dbReference type="NCBI Taxonomy" id="2738886"/>
    <lineage>
        <taxon>Bacteria</taxon>
        <taxon>Pseudomonadati</taxon>
        <taxon>Pseudomonadota</taxon>
        <taxon>Gammaproteobacteria</taxon>
        <taxon>Candidatus Pseudothioglobaceae</taxon>
        <taxon>Candidatus Thiodubiliella</taxon>
    </lineage>
</organism>
<comment type="caution">
    <text evidence="2">The sequence shown here is derived from an EMBL/GenBank/DDBJ whole genome shotgun (WGS) entry which is preliminary data.</text>
</comment>
<dbReference type="InterPro" id="IPR044048">
    <property type="entry name" value="Big_12"/>
</dbReference>
<protein>
    <recommendedName>
        <fullName evidence="1">Bacterial Ig-like domain-containing protein</fullName>
    </recommendedName>
</protein>
<dbReference type="Proteomes" id="UP000568751">
    <property type="component" value="Unassembled WGS sequence"/>
</dbReference>
<gene>
    <name evidence="2" type="ORF">H0A76_09015</name>
</gene>
<dbReference type="EMBL" id="JACCHT010000002">
    <property type="protein sequence ID" value="NYT28007.1"/>
    <property type="molecule type" value="Genomic_DNA"/>
</dbReference>
<dbReference type="Pfam" id="PF19078">
    <property type="entry name" value="Big_12"/>
    <property type="match status" value="1"/>
</dbReference>
<evidence type="ECO:0000313" key="2">
    <source>
        <dbReference type="EMBL" id="NYT28007.1"/>
    </source>
</evidence>
<evidence type="ECO:0000313" key="3">
    <source>
        <dbReference type="Proteomes" id="UP000568751"/>
    </source>
</evidence>
<feature type="domain" description="Bacterial Ig-like" evidence="1">
    <location>
        <begin position="2"/>
        <end position="66"/>
    </location>
</feature>